<sequence length="62" mass="7220">MRGERLSKTEILQPTSGTLFAVRFTRLVVMAVSRWNHYTKHMADLPCCHLQQFLLPIILPRP</sequence>
<keyword evidence="2" id="KW-1185">Reference proteome</keyword>
<dbReference type="RefSeq" id="XP_025557321.1">
    <property type="nucleotide sequence ID" value="XM_025701853.1"/>
</dbReference>
<dbReference type="AlphaFoldDB" id="A0A319AT67"/>
<name>A0A319AT67_ASPVC</name>
<dbReference type="Proteomes" id="UP000248405">
    <property type="component" value="Unassembled WGS sequence"/>
</dbReference>
<organism evidence="1 2">
    <name type="scientific">Aspergillus vadensis (strain CBS 113365 / IMI 142717 / IBT 24658)</name>
    <dbReference type="NCBI Taxonomy" id="1448311"/>
    <lineage>
        <taxon>Eukaryota</taxon>
        <taxon>Fungi</taxon>
        <taxon>Dikarya</taxon>
        <taxon>Ascomycota</taxon>
        <taxon>Pezizomycotina</taxon>
        <taxon>Eurotiomycetes</taxon>
        <taxon>Eurotiomycetidae</taxon>
        <taxon>Eurotiales</taxon>
        <taxon>Aspergillaceae</taxon>
        <taxon>Aspergillus</taxon>
        <taxon>Aspergillus subgen. Circumdati</taxon>
    </lineage>
</organism>
<evidence type="ECO:0000313" key="1">
    <source>
        <dbReference type="EMBL" id="PYH63527.1"/>
    </source>
</evidence>
<evidence type="ECO:0000313" key="2">
    <source>
        <dbReference type="Proteomes" id="UP000248405"/>
    </source>
</evidence>
<dbReference type="GeneID" id="37206445"/>
<dbReference type="EMBL" id="KZ821652">
    <property type="protein sequence ID" value="PYH63527.1"/>
    <property type="molecule type" value="Genomic_DNA"/>
</dbReference>
<reference evidence="1" key="1">
    <citation type="submission" date="2016-12" db="EMBL/GenBank/DDBJ databases">
        <title>The genomes of Aspergillus section Nigri reveals drivers in fungal speciation.</title>
        <authorList>
            <consortium name="DOE Joint Genome Institute"/>
            <person name="Vesth T.C."/>
            <person name="Nybo J."/>
            <person name="Theobald S."/>
            <person name="Brandl J."/>
            <person name="Frisvad J.C."/>
            <person name="Nielsen K.F."/>
            <person name="Lyhne E.K."/>
            <person name="Kogle M.E."/>
            <person name="Kuo A."/>
            <person name="Riley R."/>
            <person name="Clum A."/>
            <person name="Nolan M."/>
            <person name="Lipzen A."/>
            <person name="Salamov A."/>
            <person name="Henrissat B."/>
            <person name="Wiebenga A."/>
            <person name="De Vries R.P."/>
            <person name="Grigoriev I.V."/>
            <person name="Mortensen U.H."/>
            <person name="Andersen M.R."/>
            <person name="Baker S.E."/>
        </authorList>
    </citation>
    <scope>NUCLEOTIDE SEQUENCE [LARGE SCALE GENOMIC DNA]</scope>
    <source>
        <strain evidence="1">CBS 113365</strain>
    </source>
</reference>
<gene>
    <name evidence="1" type="ORF">BO88DRAFT_199170</name>
</gene>
<protein>
    <submittedName>
        <fullName evidence="1">Uncharacterized protein</fullName>
    </submittedName>
</protein>
<proteinExistence type="predicted"/>
<accession>A0A319AT67</accession>